<evidence type="ECO:0000259" key="1">
    <source>
        <dbReference type="PROSITE" id="PS50011"/>
    </source>
</evidence>
<evidence type="ECO:0000313" key="3">
    <source>
        <dbReference type="Proteomes" id="UP000075714"/>
    </source>
</evidence>
<feature type="domain" description="Protein kinase" evidence="1">
    <location>
        <begin position="1"/>
        <end position="129"/>
    </location>
</feature>
<protein>
    <recommendedName>
        <fullName evidence="1">Protein kinase domain-containing protein</fullName>
    </recommendedName>
</protein>
<dbReference type="PANTHER" id="PTHR44329:SF214">
    <property type="entry name" value="PROTEIN KINASE DOMAIN-CONTAINING PROTEIN"/>
    <property type="match status" value="1"/>
</dbReference>
<dbReference type="SUPFAM" id="SSF56112">
    <property type="entry name" value="Protein kinase-like (PK-like)"/>
    <property type="match status" value="1"/>
</dbReference>
<dbReference type="InterPro" id="IPR051681">
    <property type="entry name" value="Ser/Thr_Kinases-Pseudokinases"/>
</dbReference>
<dbReference type="Gene3D" id="1.10.510.10">
    <property type="entry name" value="Transferase(Phosphotransferase) domain 1"/>
    <property type="match status" value="1"/>
</dbReference>
<dbReference type="OrthoDB" id="4062651at2759"/>
<dbReference type="STRING" id="33097.A0A150FVD4"/>
<keyword evidence="3" id="KW-1185">Reference proteome</keyword>
<dbReference type="PANTHER" id="PTHR44329">
    <property type="entry name" value="SERINE/THREONINE-PROTEIN KINASE TNNI3K-RELATED"/>
    <property type="match status" value="1"/>
</dbReference>
<comment type="caution">
    <text evidence="2">The sequence shown here is derived from an EMBL/GenBank/DDBJ whole genome shotgun (WGS) entry which is preliminary data.</text>
</comment>
<evidence type="ECO:0000313" key="2">
    <source>
        <dbReference type="EMBL" id="KXZ41556.1"/>
    </source>
</evidence>
<gene>
    <name evidence="2" type="ORF">GPECTOR_395g217</name>
</gene>
<dbReference type="PROSITE" id="PS50011">
    <property type="entry name" value="PROTEIN_KINASE_DOM"/>
    <property type="match status" value="1"/>
</dbReference>
<dbReference type="InterPro" id="IPR011009">
    <property type="entry name" value="Kinase-like_dom_sf"/>
</dbReference>
<dbReference type="GO" id="GO:0004674">
    <property type="term" value="F:protein serine/threonine kinase activity"/>
    <property type="evidence" value="ECO:0007669"/>
    <property type="project" value="TreeGrafter"/>
</dbReference>
<dbReference type="InterPro" id="IPR000719">
    <property type="entry name" value="Prot_kinase_dom"/>
</dbReference>
<proteinExistence type="predicted"/>
<dbReference type="InterPro" id="IPR001245">
    <property type="entry name" value="Ser-Thr/Tyr_kinase_cat_dom"/>
</dbReference>
<organism evidence="2 3">
    <name type="scientific">Gonium pectorale</name>
    <name type="common">Green alga</name>
    <dbReference type="NCBI Taxonomy" id="33097"/>
    <lineage>
        <taxon>Eukaryota</taxon>
        <taxon>Viridiplantae</taxon>
        <taxon>Chlorophyta</taxon>
        <taxon>core chlorophytes</taxon>
        <taxon>Chlorophyceae</taxon>
        <taxon>CS clade</taxon>
        <taxon>Chlamydomonadales</taxon>
        <taxon>Volvocaceae</taxon>
        <taxon>Gonium</taxon>
    </lineage>
</organism>
<accession>A0A150FVD4</accession>
<dbReference type="EMBL" id="LSYV01000392">
    <property type="protein sequence ID" value="KXZ41556.1"/>
    <property type="molecule type" value="Genomic_DNA"/>
</dbReference>
<sequence length="144" mass="16130">MADPVRPQDFGLSRLRDTMAMWTENPEVGTPEYMAPELYAVDNNIVTHKTDVYSFGVLLWAMLSGKRPWEGLKMVVIAYRVNVQKARPPLDAIPPARLPPKLARLLRQCWDAAPDRRPAAAELVKELLLVREQSARGPAPTAAE</sequence>
<reference evidence="3" key="1">
    <citation type="journal article" date="2016" name="Nat. Commun.">
        <title>The Gonium pectorale genome demonstrates co-option of cell cycle regulation during the evolution of multicellularity.</title>
        <authorList>
            <person name="Hanschen E.R."/>
            <person name="Marriage T.N."/>
            <person name="Ferris P.J."/>
            <person name="Hamaji T."/>
            <person name="Toyoda A."/>
            <person name="Fujiyama A."/>
            <person name="Neme R."/>
            <person name="Noguchi H."/>
            <person name="Minakuchi Y."/>
            <person name="Suzuki M."/>
            <person name="Kawai-Toyooka H."/>
            <person name="Smith D.R."/>
            <person name="Sparks H."/>
            <person name="Anderson J."/>
            <person name="Bakaric R."/>
            <person name="Luria V."/>
            <person name="Karger A."/>
            <person name="Kirschner M.W."/>
            <person name="Durand P.M."/>
            <person name="Michod R.E."/>
            <person name="Nozaki H."/>
            <person name="Olson B.J."/>
        </authorList>
    </citation>
    <scope>NUCLEOTIDE SEQUENCE [LARGE SCALE GENOMIC DNA]</scope>
    <source>
        <strain evidence="3">NIES-2863</strain>
    </source>
</reference>
<dbReference type="Pfam" id="PF07714">
    <property type="entry name" value="PK_Tyr_Ser-Thr"/>
    <property type="match status" value="1"/>
</dbReference>
<dbReference type="Proteomes" id="UP000075714">
    <property type="component" value="Unassembled WGS sequence"/>
</dbReference>
<dbReference type="GO" id="GO:0005524">
    <property type="term" value="F:ATP binding"/>
    <property type="evidence" value="ECO:0007669"/>
    <property type="project" value="InterPro"/>
</dbReference>
<dbReference type="AlphaFoldDB" id="A0A150FVD4"/>
<name>A0A150FVD4_GONPE</name>